<name>A0A8J5XXM7_DIALT</name>
<dbReference type="OMA" id="RECDIAM"/>
<dbReference type="Gene3D" id="3.90.1200.10">
    <property type="match status" value="1"/>
</dbReference>
<evidence type="ECO:0000256" key="1">
    <source>
        <dbReference type="ARBA" id="ARBA00011961"/>
    </source>
</evidence>
<evidence type="ECO:0000313" key="5">
    <source>
        <dbReference type="Proteomes" id="UP000751190"/>
    </source>
</evidence>
<dbReference type="PANTHER" id="PTHR12149:SF8">
    <property type="entry name" value="PROTEIN-RIBULOSAMINE 3-KINASE"/>
    <property type="match status" value="1"/>
</dbReference>
<feature type="chain" id="PRO_5035215126" description="protein-ribulosamine 3-kinase" evidence="3">
    <location>
        <begin position="24"/>
        <end position="336"/>
    </location>
</feature>
<proteinExistence type="predicted"/>
<evidence type="ECO:0000256" key="2">
    <source>
        <dbReference type="ARBA" id="ARBA00048655"/>
    </source>
</evidence>
<dbReference type="EC" id="2.7.1.172" evidence="1"/>
<keyword evidence="5" id="KW-1185">Reference proteome</keyword>
<feature type="signal peptide" evidence="3">
    <location>
        <begin position="1"/>
        <end position="23"/>
    </location>
</feature>
<reference evidence="4" key="1">
    <citation type="submission" date="2021-05" db="EMBL/GenBank/DDBJ databases">
        <title>The genome of the haptophyte Pavlova lutheri (Diacronema luteri, Pavlovales) - a model for lipid biosynthesis in eukaryotic algae.</title>
        <authorList>
            <person name="Hulatt C.J."/>
            <person name="Posewitz M.C."/>
        </authorList>
    </citation>
    <scope>NUCLEOTIDE SEQUENCE</scope>
    <source>
        <strain evidence="4">NIVA-4/92</strain>
    </source>
</reference>
<dbReference type="Gene3D" id="3.30.200.20">
    <property type="entry name" value="Phosphorylase Kinase, domain 1"/>
    <property type="match status" value="1"/>
</dbReference>
<comment type="catalytic activity">
    <reaction evidence="2">
        <text>N(6)-D-ribulosyl-L-lysyl-[protein] + ATP = N(6)-(3-O-phospho-D-ribulosyl)-L-lysyl-[protein] + ADP + H(+)</text>
        <dbReference type="Rhea" id="RHEA:48432"/>
        <dbReference type="Rhea" id="RHEA-COMP:12103"/>
        <dbReference type="Rhea" id="RHEA-COMP:12104"/>
        <dbReference type="ChEBI" id="CHEBI:15378"/>
        <dbReference type="ChEBI" id="CHEBI:30616"/>
        <dbReference type="ChEBI" id="CHEBI:90418"/>
        <dbReference type="ChEBI" id="CHEBI:90420"/>
        <dbReference type="ChEBI" id="CHEBI:456216"/>
        <dbReference type="EC" id="2.7.1.172"/>
    </reaction>
    <physiologicalReaction direction="left-to-right" evidence="2">
        <dbReference type="Rhea" id="RHEA:48433"/>
    </physiologicalReaction>
</comment>
<dbReference type="Pfam" id="PF03881">
    <property type="entry name" value="Fructosamin_kin"/>
    <property type="match status" value="1"/>
</dbReference>
<evidence type="ECO:0000313" key="4">
    <source>
        <dbReference type="EMBL" id="KAG8470432.1"/>
    </source>
</evidence>
<dbReference type="AlphaFoldDB" id="A0A8J5XXM7"/>
<dbReference type="InterPro" id="IPR016477">
    <property type="entry name" value="Fructo-/Ketosamine-3-kinase"/>
</dbReference>
<comment type="caution">
    <text evidence="4">The sequence shown here is derived from an EMBL/GenBank/DDBJ whole genome shotgun (WGS) entry which is preliminary data.</text>
</comment>
<dbReference type="SUPFAM" id="SSF56112">
    <property type="entry name" value="Protein kinase-like (PK-like)"/>
    <property type="match status" value="1"/>
</dbReference>
<accession>A0A8J5XXM7</accession>
<dbReference type="OrthoDB" id="5772781at2759"/>
<dbReference type="PANTHER" id="PTHR12149">
    <property type="entry name" value="FRUCTOSAMINE 3 KINASE-RELATED PROTEIN"/>
    <property type="match status" value="1"/>
</dbReference>
<dbReference type="Proteomes" id="UP000751190">
    <property type="component" value="Unassembled WGS sequence"/>
</dbReference>
<dbReference type="InterPro" id="IPR011009">
    <property type="entry name" value="Kinase-like_dom_sf"/>
</dbReference>
<organism evidence="4 5">
    <name type="scientific">Diacronema lutheri</name>
    <name type="common">Unicellular marine alga</name>
    <name type="synonym">Monochrysis lutheri</name>
    <dbReference type="NCBI Taxonomy" id="2081491"/>
    <lineage>
        <taxon>Eukaryota</taxon>
        <taxon>Haptista</taxon>
        <taxon>Haptophyta</taxon>
        <taxon>Pavlovophyceae</taxon>
        <taxon>Pavlovales</taxon>
        <taxon>Pavlovaceae</taxon>
        <taxon>Diacronema</taxon>
    </lineage>
</organism>
<keyword evidence="3" id="KW-0732">Signal</keyword>
<sequence length="336" mass="36541">MHGVRRACSASALVLLLVPLASAMPAAVRRHALRPRASARMSAAAQWLRANGYVLAGEQSAGGSGWASCSTLSVTSPEGVARRLFVKSARRSAREMFEGEALGLRVLRAARAIRVPEVIHFDDAPDGGSFLVMEHLELTGSADPAEVGRAMARLHLAEPSLAEARAGSFGFCVDNTIGGTPQPNAWQADWIEFYREQRIAHQLRLAGNDELDQLWAAVLERTDGLGALFAGMPPIRPSVLHGDLWSGNMAATPTNEPTIFDPAAYFGHHEAEWGMSWCAGLGPAFWRGYRELLPEEPGFAARRPLYELYHKLNHYNLFGGGYRADSARLMRALAAK</sequence>
<dbReference type="EMBL" id="JAGTXO010000001">
    <property type="protein sequence ID" value="KAG8470432.1"/>
    <property type="molecule type" value="Genomic_DNA"/>
</dbReference>
<protein>
    <recommendedName>
        <fullName evidence="1">protein-ribulosamine 3-kinase</fullName>
        <ecNumber evidence="1">2.7.1.172</ecNumber>
    </recommendedName>
</protein>
<dbReference type="GO" id="GO:0102193">
    <property type="term" value="F:protein-ribulosamine 3-kinase activity"/>
    <property type="evidence" value="ECO:0007669"/>
    <property type="project" value="UniProtKB-EC"/>
</dbReference>
<evidence type="ECO:0000256" key="3">
    <source>
        <dbReference type="SAM" id="SignalP"/>
    </source>
</evidence>
<gene>
    <name evidence="4" type="ORF">KFE25_008853</name>
</gene>